<dbReference type="AlphaFoldDB" id="A0A6G1KPR0"/>
<dbReference type="Proteomes" id="UP000799428">
    <property type="component" value="Unassembled WGS sequence"/>
</dbReference>
<dbReference type="EMBL" id="MU005764">
    <property type="protein sequence ID" value="KAF2714535.1"/>
    <property type="molecule type" value="Genomic_DNA"/>
</dbReference>
<accession>A0A6G1KPR0</accession>
<keyword evidence="2" id="KW-1185">Reference proteome</keyword>
<sequence>MTLGKMDLSNCTMIPSFVRSSRLVFMIGVLIPTTKSLDTVAPLSITILDTKVTNCDIPISVSASPNKTSITILYDTSKSNGTTPDVLAWTDSASNTESVCTVCSVLKWDSNLYGLITSLDYDFYHRLDEGLLEQVASIITKDNGTAEEYFDFSYVYGSPETSLTTLTHSIQANNSEAVVLDPTRSTDSFCVQTAFRMYNRVGVGNASGEISRRSVFTMGVNIAWQALKPVKR</sequence>
<evidence type="ECO:0000313" key="2">
    <source>
        <dbReference type="Proteomes" id="UP000799428"/>
    </source>
</evidence>
<reference evidence="1" key="1">
    <citation type="journal article" date="2020" name="Stud. Mycol.">
        <title>101 Dothideomycetes genomes: a test case for predicting lifestyles and emergence of pathogens.</title>
        <authorList>
            <person name="Haridas S."/>
            <person name="Albert R."/>
            <person name="Binder M."/>
            <person name="Bloem J."/>
            <person name="Labutti K."/>
            <person name="Salamov A."/>
            <person name="Andreopoulos B."/>
            <person name="Baker S."/>
            <person name="Barry K."/>
            <person name="Bills G."/>
            <person name="Bluhm B."/>
            <person name="Cannon C."/>
            <person name="Castanera R."/>
            <person name="Culley D."/>
            <person name="Daum C."/>
            <person name="Ezra D."/>
            <person name="Gonzalez J."/>
            <person name="Henrissat B."/>
            <person name="Kuo A."/>
            <person name="Liang C."/>
            <person name="Lipzen A."/>
            <person name="Lutzoni F."/>
            <person name="Magnuson J."/>
            <person name="Mondo S."/>
            <person name="Nolan M."/>
            <person name="Ohm R."/>
            <person name="Pangilinan J."/>
            <person name="Park H.-J."/>
            <person name="Ramirez L."/>
            <person name="Alfaro M."/>
            <person name="Sun H."/>
            <person name="Tritt A."/>
            <person name="Yoshinaga Y."/>
            <person name="Zwiers L.-H."/>
            <person name="Turgeon B."/>
            <person name="Goodwin S."/>
            <person name="Spatafora J."/>
            <person name="Crous P."/>
            <person name="Grigoriev I."/>
        </authorList>
    </citation>
    <scope>NUCLEOTIDE SEQUENCE</scope>
    <source>
        <strain evidence="1">CBS 279.74</strain>
    </source>
</reference>
<gene>
    <name evidence="1" type="ORF">K504DRAFT_509522</name>
</gene>
<organism evidence="1 2">
    <name type="scientific">Pleomassaria siparia CBS 279.74</name>
    <dbReference type="NCBI Taxonomy" id="1314801"/>
    <lineage>
        <taxon>Eukaryota</taxon>
        <taxon>Fungi</taxon>
        <taxon>Dikarya</taxon>
        <taxon>Ascomycota</taxon>
        <taxon>Pezizomycotina</taxon>
        <taxon>Dothideomycetes</taxon>
        <taxon>Pleosporomycetidae</taxon>
        <taxon>Pleosporales</taxon>
        <taxon>Pleomassariaceae</taxon>
        <taxon>Pleomassaria</taxon>
    </lineage>
</organism>
<protein>
    <submittedName>
        <fullName evidence="1">Uncharacterized protein</fullName>
    </submittedName>
</protein>
<dbReference type="OrthoDB" id="3785610at2759"/>
<proteinExistence type="predicted"/>
<name>A0A6G1KPR0_9PLEO</name>
<evidence type="ECO:0000313" key="1">
    <source>
        <dbReference type="EMBL" id="KAF2714535.1"/>
    </source>
</evidence>